<dbReference type="EMBL" id="CP024199">
    <property type="protein sequence ID" value="AUG53488.1"/>
    <property type="molecule type" value="Genomic_DNA"/>
</dbReference>
<proteinExistence type="predicted"/>
<dbReference type="RefSeq" id="WP_101285067.1">
    <property type="nucleotide sequence ID" value="NZ_CP024199.1"/>
</dbReference>
<reference evidence="1 2" key="1">
    <citation type="submission" date="2017-10" db="EMBL/GenBank/DDBJ databases">
        <title>Biodiversity and function of Thalassospira species in the particle-attached aromatic-hydrocarbon-degrading consortia from the surface seawater of the China South Sea.</title>
        <authorList>
            <person name="Dong C."/>
            <person name="Liu R."/>
            <person name="Shao Z."/>
        </authorList>
    </citation>
    <scope>NUCLEOTIDE SEQUENCE [LARGE SCALE GENOMIC DNA]</scope>
    <source>
        <strain evidence="1 2">CSC3H3</strain>
    </source>
</reference>
<accession>A0ABM6QA99</accession>
<evidence type="ECO:0000313" key="1">
    <source>
        <dbReference type="EMBL" id="AUG53488.1"/>
    </source>
</evidence>
<name>A0ABM6QA99_9PROT</name>
<protein>
    <submittedName>
        <fullName evidence="1">Uncharacterized protein</fullName>
    </submittedName>
</protein>
<keyword evidence="2" id="KW-1185">Reference proteome</keyword>
<organism evidence="1 2">
    <name type="scientific">Thalassospira marina</name>
    <dbReference type="NCBI Taxonomy" id="2048283"/>
    <lineage>
        <taxon>Bacteria</taxon>
        <taxon>Pseudomonadati</taxon>
        <taxon>Pseudomonadota</taxon>
        <taxon>Alphaproteobacteria</taxon>
        <taxon>Rhodospirillales</taxon>
        <taxon>Thalassospiraceae</taxon>
        <taxon>Thalassospira</taxon>
    </lineage>
</organism>
<dbReference type="Proteomes" id="UP000233458">
    <property type="component" value="Chromosome"/>
</dbReference>
<evidence type="ECO:0000313" key="2">
    <source>
        <dbReference type="Proteomes" id="UP000233458"/>
    </source>
</evidence>
<gene>
    <name evidence="1" type="ORF">CSC3H3_12765</name>
</gene>
<sequence>MSHDQSKRPGQLILQNLQLFDQAAVYFEREIVPSLNAELSNLFKNWLEEKLWLGAVSAGAELHEFWCAPVHWRDENQNWKAWFELDVRDPNETSSYRLASLFGLGDTQYGFRFCPEPSYFSDKRSWNKVVGALDANTGLELGKRGWVHEGKGWYFRSFQLSEEKIADAWNDDDWGYTFEALNKSLEQLAEDVGLFDQFLNSIEEKL</sequence>